<dbReference type="SUPFAM" id="SSF50978">
    <property type="entry name" value="WD40 repeat-like"/>
    <property type="match status" value="1"/>
</dbReference>
<name>A0A0E9N9U5_SAICN</name>
<comment type="caution">
    <text evidence="5">The sequence shown here is derived from an EMBL/GenBank/DDBJ whole genome shotgun (WGS) entry which is preliminary data.</text>
</comment>
<evidence type="ECO:0000313" key="5">
    <source>
        <dbReference type="EMBL" id="GAO46662.1"/>
    </source>
</evidence>
<accession>A0A0E9N9U5</accession>
<dbReference type="STRING" id="698492.A0A0E9N9U5"/>
<evidence type="ECO:0000313" key="6">
    <source>
        <dbReference type="Proteomes" id="UP000033140"/>
    </source>
</evidence>
<keyword evidence="6" id="KW-1185">Reference proteome</keyword>
<dbReference type="PROSITE" id="PS50294">
    <property type="entry name" value="WD_REPEATS_REGION"/>
    <property type="match status" value="1"/>
</dbReference>
<dbReference type="Proteomes" id="UP000033140">
    <property type="component" value="Unassembled WGS sequence"/>
</dbReference>
<dbReference type="Pfam" id="PF00400">
    <property type="entry name" value="WD40"/>
    <property type="match status" value="2"/>
</dbReference>
<dbReference type="InterPro" id="IPR040132">
    <property type="entry name" value="Tex1/THOC3"/>
</dbReference>
<evidence type="ECO:0000256" key="3">
    <source>
        <dbReference type="ARBA" id="ARBA00046343"/>
    </source>
</evidence>
<reference evidence="5 6" key="1">
    <citation type="journal article" date="2011" name="J. Gen. Appl. Microbiol.">
        <title>Draft genome sequencing of the enigmatic yeast Saitoella complicata.</title>
        <authorList>
            <person name="Nishida H."/>
            <person name="Hamamoto M."/>
            <person name="Sugiyama J."/>
        </authorList>
    </citation>
    <scope>NUCLEOTIDE SEQUENCE [LARGE SCALE GENOMIC DNA]</scope>
    <source>
        <strain evidence="5 6">NRRL Y-17804</strain>
    </source>
</reference>
<reference evidence="5 6" key="3">
    <citation type="journal article" date="2015" name="Genome Announc.">
        <title>Draft Genome Sequence of the Archiascomycetous Yeast Saitoella complicata.</title>
        <authorList>
            <person name="Yamauchi K."/>
            <person name="Kondo S."/>
            <person name="Hamamoto M."/>
            <person name="Takahashi Y."/>
            <person name="Ogura Y."/>
            <person name="Hayashi T."/>
            <person name="Nishida H."/>
        </authorList>
    </citation>
    <scope>NUCLEOTIDE SEQUENCE [LARGE SCALE GENOMIC DNA]</scope>
    <source>
        <strain evidence="5 6">NRRL Y-17804</strain>
    </source>
</reference>
<evidence type="ECO:0000256" key="4">
    <source>
        <dbReference type="PROSITE-ProRule" id="PRU00221"/>
    </source>
</evidence>
<comment type="similarity">
    <text evidence="3">Belongs to the THOC3 family.</text>
</comment>
<dbReference type="InterPro" id="IPR015943">
    <property type="entry name" value="WD40/YVTN_repeat-like_dom_sf"/>
</dbReference>
<reference evidence="5 6" key="2">
    <citation type="journal article" date="2014" name="J. Gen. Appl. Microbiol.">
        <title>The early diverging ascomycetous budding yeast Saitoella complicata has three histone deacetylases belonging to the Clr6, Hos2, and Rpd3 lineages.</title>
        <authorList>
            <person name="Nishida H."/>
            <person name="Matsumoto T."/>
            <person name="Kondo S."/>
            <person name="Hamamoto M."/>
            <person name="Yoshikawa H."/>
        </authorList>
    </citation>
    <scope>NUCLEOTIDE SEQUENCE [LARGE SCALE GENOMIC DNA]</scope>
    <source>
        <strain evidence="5 6">NRRL Y-17804</strain>
    </source>
</reference>
<dbReference type="PROSITE" id="PS50082">
    <property type="entry name" value="WD_REPEATS_2"/>
    <property type="match status" value="2"/>
</dbReference>
<gene>
    <name evidence="5" type="ORF">G7K_0888-t1</name>
</gene>
<evidence type="ECO:0000256" key="2">
    <source>
        <dbReference type="ARBA" id="ARBA00022737"/>
    </source>
</evidence>
<evidence type="ECO:0000256" key="1">
    <source>
        <dbReference type="ARBA" id="ARBA00022574"/>
    </source>
</evidence>
<organism evidence="5 6">
    <name type="scientific">Saitoella complicata (strain BCRC 22490 / CBS 7301 / JCM 7358 / NBRC 10748 / NRRL Y-17804)</name>
    <dbReference type="NCBI Taxonomy" id="698492"/>
    <lineage>
        <taxon>Eukaryota</taxon>
        <taxon>Fungi</taxon>
        <taxon>Dikarya</taxon>
        <taxon>Ascomycota</taxon>
        <taxon>Taphrinomycotina</taxon>
        <taxon>Taphrinomycotina incertae sedis</taxon>
        <taxon>Saitoella</taxon>
    </lineage>
</organism>
<dbReference type="SMART" id="SM00320">
    <property type="entry name" value="WD40"/>
    <property type="match status" value="4"/>
</dbReference>
<dbReference type="GO" id="GO:0000445">
    <property type="term" value="C:THO complex part of transcription export complex"/>
    <property type="evidence" value="ECO:0007669"/>
    <property type="project" value="TreeGrafter"/>
</dbReference>
<keyword evidence="1 4" id="KW-0853">WD repeat</keyword>
<feature type="repeat" description="WD" evidence="4">
    <location>
        <begin position="117"/>
        <end position="158"/>
    </location>
</feature>
<dbReference type="EMBL" id="BACD03000005">
    <property type="protein sequence ID" value="GAO46662.1"/>
    <property type="molecule type" value="Genomic_DNA"/>
</dbReference>
<dbReference type="PANTHER" id="PTHR22839:SF0">
    <property type="entry name" value="THO COMPLEX SUBUNIT 3"/>
    <property type="match status" value="1"/>
</dbReference>
<keyword evidence="2" id="KW-0677">Repeat</keyword>
<dbReference type="InterPro" id="IPR001680">
    <property type="entry name" value="WD40_rpt"/>
</dbReference>
<dbReference type="InterPro" id="IPR036322">
    <property type="entry name" value="WD40_repeat_dom_sf"/>
</dbReference>
<dbReference type="GO" id="GO:0006406">
    <property type="term" value="P:mRNA export from nucleus"/>
    <property type="evidence" value="ECO:0007669"/>
    <property type="project" value="InterPro"/>
</dbReference>
<dbReference type="Gene3D" id="2.130.10.10">
    <property type="entry name" value="YVTN repeat-like/Quinoprotein amine dehydrogenase"/>
    <property type="match status" value="2"/>
</dbReference>
<dbReference type="AlphaFoldDB" id="A0A0E9N9U5"/>
<feature type="repeat" description="WD" evidence="4">
    <location>
        <begin position="188"/>
        <end position="210"/>
    </location>
</feature>
<dbReference type="PANTHER" id="PTHR22839">
    <property type="entry name" value="THO COMPLEX SUBUNIT 3 THO3"/>
    <property type="match status" value="1"/>
</dbReference>
<proteinExistence type="inferred from homology"/>
<sequence length="452" mass="48919">MIRTTWEVDDVKTRKADFQIYGCFDCLDTPFQCAYIPLDSVARFKGRLGGWVPRARQVSLPPAAATLRENPLLEKPYIAKSTDQLLIMVPLPSAGTPFESAAAAKAELSTFKATTFTRLHTDTVTSLAWNSTGTRLASGSRDCTIRIWNPERSDPRNTPDLKLPRGKAGVVRKIVWDPVQRKGEAERLATLNSDASVRIWDTKTKTVVAEVRCKTSHDPVLIGLAWSADGKFICAVSRDDYITLIDAQTFTVLTSTRGPYGASYASFHPTHPLLAVTAVQATQLHPYGKLSFYTYLPSSSSSDPSTIVLNEAIQLNAHVGSCSPPHFSPSPPHNLLLGGADSLISLYSTHEFYPIRTFDYNKGTGLAGGVKETGWTWCGGFVTRLGDDGVVWVGDCETGEEVWSSTSTSGGGQLGLKLTGSETLAWSPRGYVLALTVEGGKTIALLGLADAK</sequence>
<protein>
    <submittedName>
        <fullName evidence="5">Uncharacterized protein</fullName>
    </submittedName>
</protein>